<dbReference type="Proteomes" id="UP000018001">
    <property type="component" value="Unassembled WGS sequence"/>
</dbReference>
<evidence type="ECO:0000259" key="2">
    <source>
        <dbReference type="Pfam" id="PF01926"/>
    </source>
</evidence>
<reference evidence="4" key="1">
    <citation type="journal article" date="2014" name="Genome Announc.">
        <title>Draft genome sequence of the formaldehyde-resistant fungus Byssochlamys spectabilis No. 5 (anamorph Paecilomyces variotii No. 5) (NBRC109023).</title>
        <authorList>
            <person name="Oka T."/>
            <person name="Ekino K."/>
            <person name="Fukuda K."/>
            <person name="Nomura Y."/>
        </authorList>
    </citation>
    <scope>NUCLEOTIDE SEQUENCE [LARGE SCALE GENOMIC DNA]</scope>
    <source>
        <strain evidence="4">No. 5 / NBRC 109023</strain>
    </source>
</reference>
<evidence type="ECO:0000256" key="1">
    <source>
        <dbReference type="SAM" id="MobiDB-lite"/>
    </source>
</evidence>
<feature type="region of interest" description="Disordered" evidence="1">
    <location>
        <begin position="281"/>
        <end position="320"/>
    </location>
</feature>
<comment type="caution">
    <text evidence="3">The sequence shown here is derived from an EMBL/GenBank/DDBJ whole genome shotgun (WGS) entry which is preliminary data.</text>
</comment>
<dbReference type="InterPro" id="IPR027417">
    <property type="entry name" value="P-loop_NTPase"/>
</dbReference>
<gene>
    <name evidence="3" type="ORF">PVAR5_2428</name>
</gene>
<dbReference type="AlphaFoldDB" id="V5FYV9"/>
<dbReference type="GO" id="GO:0005525">
    <property type="term" value="F:GTP binding"/>
    <property type="evidence" value="ECO:0007669"/>
    <property type="project" value="InterPro"/>
</dbReference>
<dbReference type="Gene3D" id="3.40.50.300">
    <property type="entry name" value="P-loop containing nucleotide triphosphate hydrolases"/>
    <property type="match status" value="1"/>
</dbReference>
<evidence type="ECO:0000313" key="3">
    <source>
        <dbReference type="EMBL" id="GAD93812.1"/>
    </source>
</evidence>
<dbReference type="OrthoDB" id="8954335at2759"/>
<dbReference type="EMBL" id="BAUL01000067">
    <property type="protein sequence ID" value="GAD93812.1"/>
    <property type="molecule type" value="Genomic_DNA"/>
</dbReference>
<dbReference type="InterPro" id="IPR006073">
    <property type="entry name" value="GTP-bd"/>
</dbReference>
<keyword evidence="4" id="KW-1185">Reference proteome</keyword>
<feature type="domain" description="G" evidence="2">
    <location>
        <begin position="46"/>
        <end position="104"/>
    </location>
</feature>
<dbReference type="InParanoid" id="V5FYV9"/>
<evidence type="ECO:0000313" key="4">
    <source>
        <dbReference type="Proteomes" id="UP000018001"/>
    </source>
</evidence>
<accession>V5FYV9</accession>
<dbReference type="eggNOG" id="ENOG502S5RV">
    <property type="taxonomic scope" value="Eukaryota"/>
</dbReference>
<dbReference type="HOGENOM" id="CLU_058850_0_0_1"/>
<name>V5FYV9_BYSSN</name>
<sequence length="394" mass="44634">MPVIDISSMDPIRNGWDRFSTMVQNNLTHQVETFLKAHLDADLHIVTGHARVGKSSWIKSMTGEDVYIGSTLKSATQKVSLVPATIGNKRCLFLDMPGFGTCDFDDWDIFYKLMTAMSVVRPYVEFKGVTYVDSMKSDSVTPEAEKILTWLSLFCGQDFMPNVTVVTTKWDGNDADGIKEKLTRVEQWKEEKIFRPFFSHGATIYHHGLLVEGSKEGDDKYTTLHVDRKAAERRVKAHNYFATRYRNSPKLQLQIYTEIANGATIETTSAGKWLRYGHTAAPSQDDERADPNASTGHASAHEEHHRETDSNDDSSSEDEGGFSFSYEDCKPWIKLLITAARMFGSWSSSRESGRAPFYDEDFSNMFEDGYDPFGSGFPDKEEKPPSSWWECSFM</sequence>
<organism evidence="3 4">
    <name type="scientific">Byssochlamys spectabilis (strain No. 5 / NBRC 109023)</name>
    <name type="common">Paecilomyces variotii</name>
    <dbReference type="NCBI Taxonomy" id="1356009"/>
    <lineage>
        <taxon>Eukaryota</taxon>
        <taxon>Fungi</taxon>
        <taxon>Dikarya</taxon>
        <taxon>Ascomycota</taxon>
        <taxon>Pezizomycotina</taxon>
        <taxon>Eurotiomycetes</taxon>
        <taxon>Eurotiomycetidae</taxon>
        <taxon>Eurotiales</taxon>
        <taxon>Thermoascaceae</taxon>
        <taxon>Paecilomyces</taxon>
    </lineage>
</organism>
<proteinExistence type="predicted"/>
<protein>
    <recommendedName>
        <fullName evidence="2">G domain-containing protein</fullName>
    </recommendedName>
</protein>
<dbReference type="SUPFAM" id="SSF52540">
    <property type="entry name" value="P-loop containing nucleoside triphosphate hydrolases"/>
    <property type="match status" value="1"/>
</dbReference>
<feature type="compositionally biased region" description="Acidic residues" evidence="1">
    <location>
        <begin position="310"/>
        <end position="320"/>
    </location>
</feature>
<feature type="compositionally biased region" description="Basic and acidic residues" evidence="1">
    <location>
        <begin position="299"/>
        <end position="309"/>
    </location>
</feature>
<dbReference type="Pfam" id="PF01926">
    <property type="entry name" value="MMR_HSR1"/>
    <property type="match status" value="1"/>
</dbReference>